<gene>
    <name evidence="1" type="ORF">EKM59_08490</name>
</gene>
<sequence length="149" mass="16785">MRRDPEYVPDICNKLLPLFKDGSTVVEVCQALSITRKTYYQWKKEYNDFCEAADFAEEAAEAKLEMLGRKALFSNGKIKIDTSLYSFIMKNRFVCWGTGANPIFAEAEKAQPLSIYFNVSPAVGEVTVTNANTKNDNRNLNRKAGLAII</sequence>
<protein>
    <submittedName>
        <fullName evidence="1">Helix-turn-helix domain-containing protein</fullName>
    </submittedName>
</protein>
<dbReference type="Proteomes" id="UP000288012">
    <property type="component" value="Unassembled WGS sequence"/>
</dbReference>
<evidence type="ECO:0000313" key="1">
    <source>
        <dbReference type="EMBL" id="RUQ84477.1"/>
    </source>
</evidence>
<comment type="caution">
    <text evidence="1">The sequence shown here is derived from an EMBL/GenBank/DDBJ whole genome shotgun (WGS) entry which is preliminary data.</text>
</comment>
<proteinExistence type="predicted"/>
<dbReference type="InterPro" id="IPR002514">
    <property type="entry name" value="Transposase_8"/>
</dbReference>
<organism evidence="1 2">
    <name type="scientific">Legionella septentrionalis</name>
    <dbReference type="NCBI Taxonomy" id="2498109"/>
    <lineage>
        <taxon>Bacteria</taxon>
        <taxon>Pseudomonadati</taxon>
        <taxon>Pseudomonadota</taxon>
        <taxon>Gammaproteobacteria</taxon>
        <taxon>Legionellales</taxon>
        <taxon>Legionellaceae</taxon>
        <taxon>Legionella</taxon>
    </lineage>
</organism>
<dbReference type="EMBL" id="RZGR01000026">
    <property type="protein sequence ID" value="RUQ84477.1"/>
    <property type="molecule type" value="Genomic_DNA"/>
</dbReference>
<dbReference type="GO" id="GO:0004803">
    <property type="term" value="F:transposase activity"/>
    <property type="evidence" value="ECO:0007669"/>
    <property type="project" value="InterPro"/>
</dbReference>
<dbReference type="RefSeq" id="WP_127111420.1">
    <property type="nucleotide sequence ID" value="NZ_RZGR01000026.1"/>
</dbReference>
<dbReference type="GO" id="GO:0006313">
    <property type="term" value="P:DNA transposition"/>
    <property type="evidence" value="ECO:0007669"/>
    <property type="project" value="InterPro"/>
</dbReference>
<name>A0A3S0XFM9_9GAMM</name>
<dbReference type="AlphaFoldDB" id="A0A3S0XFM9"/>
<dbReference type="Pfam" id="PF01527">
    <property type="entry name" value="HTH_Tnp_1"/>
    <property type="match status" value="1"/>
</dbReference>
<keyword evidence="2" id="KW-1185">Reference proteome</keyword>
<accession>A0A3S0XFM9</accession>
<evidence type="ECO:0000313" key="2">
    <source>
        <dbReference type="Proteomes" id="UP000288012"/>
    </source>
</evidence>
<reference evidence="1 2" key="1">
    <citation type="submission" date="2018-12" db="EMBL/GenBank/DDBJ databases">
        <title>Legionella sp,whole genome shotgun sequence.</title>
        <authorList>
            <person name="Wu H."/>
        </authorList>
    </citation>
    <scope>NUCLEOTIDE SEQUENCE [LARGE SCALE GENOMIC DNA]</scope>
    <source>
        <strain evidence="2">km714</strain>
    </source>
</reference>
<dbReference type="Gene3D" id="1.10.10.60">
    <property type="entry name" value="Homeodomain-like"/>
    <property type="match status" value="1"/>
</dbReference>
<dbReference type="GO" id="GO:0003677">
    <property type="term" value="F:DNA binding"/>
    <property type="evidence" value="ECO:0007669"/>
    <property type="project" value="InterPro"/>
</dbReference>